<gene>
    <name evidence="2" type="ORF">G114_17005</name>
</gene>
<evidence type="ECO:0000313" key="3">
    <source>
        <dbReference type="Proteomes" id="UP000023775"/>
    </source>
</evidence>
<reference evidence="2 3" key="1">
    <citation type="journal article" date="2013" name="Genome Announc.">
        <title>Draft Genome Sequence of the Aeromonas diversa Type Strain.</title>
        <authorList>
            <person name="Farfan M."/>
            <person name="Spataro N."/>
            <person name="Sanglas A."/>
            <person name="Albarral V."/>
            <person name="Loren J.G."/>
            <person name="Bosch E."/>
            <person name="Fuste M.C."/>
        </authorList>
    </citation>
    <scope>NUCLEOTIDE SEQUENCE [LARGE SCALE GENOMIC DNA]</scope>
    <source>
        <strain evidence="2 3">2478-85</strain>
    </source>
</reference>
<dbReference type="GO" id="GO:0016740">
    <property type="term" value="F:transferase activity"/>
    <property type="evidence" value="ECO:0007669"/>
    <property type="project" value="UniProtKB-KW"/>
</dbReference>
<dbReference type="Pfam" id="PF13692">
    <property type="entry name" value="Glyco_trans_1_4"/>
    <property type="match status" value="1"/>
</dbReference>
<dbReference type="AlphaFoldDB" id="N9VH40"/>
<keyword evidence="3" id="KW-1185">Reference proteome</keyword>
<keyword evidence="2" id="KW-0808">Transferase</keyword>
<sequence>MSRQLVVLGEDWGAHPSSTQHLIRRLLPDYRVLWVNSIGLRAPGWRDLGRIGRKLGAASTRSAPQAIPEGLEVLAPLALPWHDQAWARRINGPWLASQIRRRAPWLEDPLLWLSLPSGIALAGHLAERALIYYCGDDFGALAGVDHAMARECEQELVARAHLIIAASPALAARFPAHKTRLLPHGVDLDRFSAGGQRPADLPRGRPIAGFYGSLSSWIDVPLLAETARALPHWDLVLIGPHQCDLGALRGIANVHLLGPRPHAQLPAYLHHWQVSLLPFRDTPQIRACNPLKLREYLAAGKPVVSTDFPALDGYRERVVVAERTAEGLAEAITRAALDAPKGPWLERETWSALTQHPGASAATPAGEWRVLGVNEGRHSGAGCTPWAESAAALNRDGHPAAPGSADPRRPLRRTARAGDRGREPRRTLGDPDPSGRRRALGQLPHPGQSGAASYPPATSCCASP</sequence>
<dbReference type="RefSeq" id="WP_005359524.1">
    <property type="nucleotide sequence ID" value="NZ_APVG01000059.1"/>
</dbReference>
<evidence type="ECO:0000313" key="2">
    <source>
        <dbReference type="EMBL" id="ENY70686.1"/>
    </source>
</evidence>
<dbReference type="EMBL" id="APVG01000059">
    <property type="protein sequence ID" value="ENY70686.1"/>
    <property type="molecule type" value="Genomic_DNA"/>
</dbReference>
<accession>N9VH40</accession>
<proteinExistence type="predicted"/>
<name>N9VH40_9GAMM</name>
<protein>
    <submittedName>
        <fullName evidence="2">Glycosyltransferase</fullName>
    </submittedName>
</protein>
<dbReference type="eggNOG" id="COG0438">
    <property type="taxonomic scope" value="Bacteria"/>
</dbReference>
<comment type="caution">
    <text evidence="2">The sequence shown here is derived from an EMBL/GenBank/DDBJ whole genome shotgun (WGS) entry which is preliminary data.</text>
</comment>
<evidence type="ECO:0000256" key="1">
    <source>
        <dbReference type="SAM" id="MobiDB-lite"/>
    </source>
</evidence>
<dbReference type="PATRIC" id="fig|1268237.3.peg.3337"/>
<dbReference type="Gene3D" id="3.40.50.2000">
    <property type="entry name" value="Glycogen Phosphorylase B"/>
    <property type="match status" value="1"/>
</dbReference>
<organism evidence="2 3">
    <name type="scientific">Aeromonas diversa CDC 2478-85</name>
    <dbReference type="NCBI Taxonomy" id="1268237"/>
    <lineage>
        <taxon>Bacteria</taxon>
        <taxon>Pseudomonadati</taxon>
        <taxon>Pseudomonadota</taxon>
        <taxon>Gammaproteobacteria</taxon>
        <taxon>Aeromonadales</taxon>
        <taxon>Aeromonadaceae</taxon>
        <taxon>Aeromonas</taxon>
    </lineage>
</organism>
<dbReference type="Proteomes" id="UP000023775">
    <property type="component" value="Unassembled WGS sequence"/>
</dbReference>
<feature type="region of interest" description="Disordered" evidence="1">
    <location>
        <begin position="394"/>
        <end position="464"/>
    </location>
</feature>
<dbReference type="Gene3D" id="3.40.50.11010">
    <property type="match status" value="1"/>
</dbReference>
<dbReference type="PANTHER" id="PTHR12526">
    <property type="entry name" value="GLYCOSYLTRANSFERASE"/>
    <property type="match status" value="1"/>
</dbReference>
<feature type="compositionally biased region" description="Basic and acidic residues" evidence="1">
    <location>
        <begin position="416"/>
        <end position="435"/>
    </location>
</feature>
<dbReference type="SUPFAM" id="SSF53756">
    <property type="entry name" value="UDP-Glycosyltransferase/glycogen phosphorylase"/>
    <property type="match status" value="1"/>
</dbReference>